<organism evidence="9 10">
    <name type="scientific">Fructilactobacillus cliffordii</name>
    <dbReference type="NCBI Taxonomy" id="2940299"/>
    <lineage>
        <taxon>Bacteria</taxon>
        <taxon>Bacillati</taxon>
        <taxon>Bacillota</taxon>
        <taxon>Bacilli</taxon>
        <taxon>Lactobacillales</taxon>
        <taxon>Lactobacillaceae</taxon>
        <taxon>Fructilactobacillus</taxon>
    </lineage>
</organism>
<dbReference type="EMBL" id="CP097119">
    <property type="protein sequence ID" value="USS88920.1"/>
    <property type="molecule type" value="Genomic_DNA"/>
</dbReference>
<feature type="transmembrane region" description="Helical" evidence="7">
    <location>
        <begin position="291"/>
        <end position="313"/>
    </location>
</feature>
<dbReference type="RefSeq" id="WP_252766437.1">
    <property type="nucleotide sequence ID" value="NZ_CP097119.1"/>
</dbReference>
<evidence type="ECO:0000256" key="6">
    <source>
        <dbReference type="ARBA" id="ARBA00023136"/>
    </source>
</evidence>
<protein>
    <submittedName>
        <fullName evidence="9">Acyltransferase</fullName>
    </submittedName>
</protein>
<dbReference type="InterPro" id="IPR002656">
    <property type="entry name" value="Acyl_transf_3_dom"/>
</dbReference>
<dbReference type="AlphaFoldDB" id="A0A9Q8ZT19"/>
<evidence type="ECO:0000313" key="10">
    <source>
        <dbReference type="Proteomes" id="UP001055911"/>
    </source>
</evidence>
<keyword evidence="3" id="KW-1003">Cell membrane</keyword>
<proteinExistence type="inferred from homology"/>
<feature type="transmembrane region" description="Helical" evidence="7">
    <location>
        <begin position="194"/>
        <end position="222"/>
    </location>
</feature>
<accession>A0A9Q8ZT19</accession>
<comment type="similarity">
    <text evidence="2">Belongs to the acyltransferase 3 family.</text>
</comment>
<dbReference type="Pfam" id="PF01757">
    <property type="entry name" value="Acyl_transf_3"/>
    <property type="match status" value="1"/>
</dbReference>
<keyword evidence="10" id="KW-1185">Reference proteome</keyword>
<evidence type="ECO:0000313" key="9">
    <source>
        <dbReference type="EMBL" id="USS88920.1"/>
    </source>
</evidence>
<evidence type="ECO:0000256" key="7">
    <source>
        <dbReference type="SAM" id="Phobius"/>
    </source>
</evidence>
<dbReference type="PANTHER" id="PTHR40074">
    <property type="entry name" value="O-ACETYLTRANSFERASE WECH"/>
    <property type="match status" value="1"/>
</dbReference>
<comment type="subcellular location">
    <subcellularLocation>
        <location evidence="1">Cell membrane</location>
        <topology evidence="1">Multi-pass membrane protein</topology>
    </subcellularLocation>
</comment>
<feature type="transmembrane region" description="Helical" evidence="7">
    <location>
        <begin position="325"/>
        <end position="345"/>
    </location>
</feature>
<feature type="transmembrane region" description="Helical" evidence="7">
    <location>
        <begin position="170"/>
        <end position="188"/>
    </location>
</feature>
<evidence type="ECO:0000256" key="3">
    <source>
        <dbReference type="ARBA" id="ARBA00022475"/>
    </source>
</evidence>
<dbReference type="PANTHER" id="PTHR40074:SF2">
    <property type="entry name" value="O-ACETYLTRANSFERASE WECH"/>
    <property type="match status" value="1"/>
</dbReference>
<keyword evidence="9" id="KW-0808">Transferase</keyword>
<dbReference type="GO" id="GO:0009246">
    <property type="term" value="P:enterobacterial common antigen biosynthetic process"/>
    <property type="evidence" value="ECO:0007669"/>
    <property type="project" value="TreeGrafter"/>
</dbReference>
<evidence type="ECO:0000256" key="2">
    <source>
        <dbReference type="ARBA" id="ARBA00007400"/>
    </source>
</evidence>
<evidence type="ECO:0000256" key="4">
    <source>
        <dbReference type="ARBA" id="ARBA00022692"/>
    </source>
</evidence>
<evidence type="ECO:0000256" key="5">
    <source>
        <dbReference type="ARBA" id="ARBA00022989"/>
    </source>
</evidence>
<evidence type="ECO:0000256" key="1">
    <source>
        <dbReference type="ARBA" id="ARBA00004651"/>
    </source>
</evidence>
<feature type="transmembrane region" description="Helical" evidence="7">
    <location>
        <begin position="21"/>
        <end position="40"/>
    </location>
</feature>
<feature type="transmembrane region" description="Helical" evidence="7">
    <location>
        <begin position="60"/>
        <end position="81"/>
    </location>
</feature>
<keyword evidence="5 7" id="KW-1133">Transmembrane helix</keyword>
<dbReference type="GO" id="GO:0005886">
    <property type="term" value="C:plasma membrane"/>
    <property type="evidence" value="ECO:0007669"/>
    <property type="project" value="UniProtKB-SubCell"/>
</dbReference>
<feature type="transmembrane region" description="Helical" evidence="7">
    <location>
        <begin position="143"/>
        <end position="163"/>
    </location>
</feature>
<keyword evidence="9" id="KW-0012">Acyltransferase</keyword>
<feature type="transmembrane region" description="Helical" evidence="7">
    <location>
        <begin position="93"/>
        <end position="110"/>
    </location>
</feature>
<reference evidence="9" key="1">
    <citation type="submission" date="2022-05" db="EMBL/GenBank/DDBJ databases">
        <authorList>
            <person name="Oliphant S.A."/>
            <person name="Watson-Haigh N.S."/>
            <person name="Sumby K.M."/>
            <person name="Gardner J.M."/>
            <person name="Jiranek V."/>
        </authorList>
    </citation>
    <scope>NUCLEOTIDE SEQUENCE</scope>
    <source>
        <strain evidence="9">KI4_B1</strain>
    </source>
</reference>
<feature type="transmembrane region" description="Helical" evidence="7">
    <location>
        <begin position="234"/>
        <end position="251"/>
    </location>
</feature>
<dbReference type="Proteomes" id="UP001055911">
    <property type="component" value="Chromosome"/>
</dbReference>
<feature type="transmembrane region" description="Helical" evidence="7">
    <location>
        <begin position="257"/>
        <end position="275"/>
    </location>
</feature>
<keyword evidence="6 7" id="KW-0472">Membrane</keyword>
<gene>
    <name evidence="9" type="ORF">M3M40_05385</name>
</gene>
<sequence length="356" mass="40978">MSYLKYCLQILKKGPLTMKKRIIYIDLINIFAIFAVLMLHSSQYINKSGMVMKNNIIQAIFIPAVYLFIMNSGATLLNYRAKYSTKTFLIKRIKRVGIPLVIWSILYYLYDTKFTAFPGPIPHPNPGIKDFIYSFLNNNINNIFWFFYAIILLYLLTPVLAVLAEKNKDLLFYLVGLNFIGNYVYFYYTHALNLPIFGGSVGLQINPIASEFVGFFIMGYLIKTNYFSAKAQKIMIYFGILSLFISLLLCLLKLDNFALGGVLLFSYSIALYLLIKKGSEATDFFHRHEKFFAGTASTSLGIYILHPLFFKLFETLFNPHPTSFLFVWIMPIATYVIGAGLLFIIRKIRFIKNLIP</sequence>
<keyword evidence="4 7" id="KW-0812">Transmembrane</keyword>
<dbReference type="GO" id="GO:0016413">
    <property type="term" value="F:O-acetyltransferase activity"/>
    <property type="evidence" value="ECO:0007669"/>
    <property type="project" value="TreeGrafter"/>
</dbReference>
<name>A0A9Q8ZT19_9LACO</name>
<evidence type="ECO:0000259" key="8">
    <source>
        <dbReference type="Pfam" id="PF01757"/>
    </source>
</evidence>
<feature type="domain" description="Acyltransferase 3" evidence="8">
    <location>
        <begin position="23"/>
        <end position="341"/>
    </location>
</feature>